<dbReference type="RefSeq" id="WP_009126958.1">
    <property type="nucleotide sequence ID" value="NZ_GL882694.1"/>
</dbReference>
<dbReference type="Proteomes" id="UP000003416">
    <property type="component" value="Unassembled WGS sequence"/>
</dbReference>
<evidence type="ECO:0000256" key="1">
    <source>
        <dbReference type="SAM" id="SignalP"/>
    </source>
</evidence>
<protein>
    <submittedName>
        <fullName evidence="2">Conserved domain protein</fullName>
    </submittedName>
</protein>
<dbReference type="GeneID" id="86051127"/>
<evidence type="ECO:0000313" key="2">
    <source>
        <dbReference type="EMBL" id="EGF50363.1"/>
    </source>
</evidence>
<dbReference type="STRING" id="763034.HMPREF9446_03790"/>
<dbReference type="eggNOG" id="ENOG5030PD8">
    <property type="taxonomic scope" value="Bacteria"/>
</dbReference>
<gene>
    <name evidence="2" type="ORF">HMPREF9446_03790</name>
</gene>
<dbReference type="EMBL" id="AFBN01000109">
    <property type="protein sequence ID" value="EGF50363.1"/>
    <property type="molecule type" value="Genomic_DNA"/>
</dbReference>
<feature type="chain" id="PRO_5003300439" evidence="1">
    <location>
        <begin position="22"/>
        <end position="111"/>
    </location>
</feature>
<name>F3PYE2_9BACE</name>
<feature type="signal peptide" evidence="1">
    <location>
        <begin position="1"/>
        <end position="21"/>
    </location>
</feature>
<keyword evidence="1" id="KW-0732">Signal</keyword>
<dbReference type="AlphaFoldDB" id="F3PYE2"/>
<evidence type="ECO:0000313" key="3">
    <source>
        <dbReference type="Proteomes" id="UP000003416"/>
    </source>
</evidence>
<keyword evidence="3" id="KW-1185">Reference proteome</keyword>
<reference evidence="2 3" key="1">
    <citation type="submission" date="2011-02" db="EMBL/GenBank/DDBJ databases">
        <authorList>
            <person name="Weinstock G."/>
            <person name="Sodergren E."/>
            <person name="Clifton S."/>
            <person name="Fulton L."/>
            <person name="Fulton B."/>
            <person name="Courtney L."/>
            <person name="Fronick C."/>
            <person name="Harrison M."/>
            <person name="Strong C."/>
            <person name="Farmer C."/>
            <person name="Delahaunty K."/>
            <person name="Markovic C."/>
            <person name="Hall O."/>
            <person name="Minx P."/>
            <person name="Tomlinson C."/>
            <person name="Mitreva M."/>
            <person name="Hou S."/>
            <person name="Chen J."/>
            <person name="Wollam A."/>
            <person name="Pepin K.H."/>
            <person name="Johnson M."/>
            <person name="Bhonagiri V."/>
            <person name="Zhang X."/>
            <person name="Suruliraj S."/>
            <person name="Warren W."/>
            <person name="Chinwalla A."/>
            <person name="Mardis E.R."/>
            <person name="Wilson R.K."/>
        </authorList>
    </citation>
    <scope>NUCLEOTIDE SEQUENCE [LARGE SCALE GENOMIC DNA]</scope>
    <source>
        <strain evidence="2 3">YIT 12057</strain>
    </source>
</reference>
<sequence>MKHKIIIYLFVFVATTLFAQADVLPPEKQDTTTVVTDSLAPYRYHVRQMAFFLDGQPVHYTVIFDTVTDSPRSQYRQVDGTVWPFDAIKYYGEKYRKGLLIYESEDTNEKI</sequence>
<proteinExistence type="predicted"/>
<accession>F3PYE2</accession>
<dbReference type="HOGENOM" id="CLU_2271646_0_0_10"/>
<comment type="caution">
    <text evidence="2">The sequence shown here is derived from an EMBL/GenBank/DDBJ whole genome shotgun (WGS) entry which is preliminary data.</text>
</comment>
<organism evidence="2 3">
    <name type="scientific">Bacteroides fluxus YIT 12057</name>
    <dbReference type="NCBI Taxonomy" id="763034"/>
    <lineage>
        <taxon>Bacteria</taxon>
        <taxon>Pseudomonadati</taxon>
        <taxon>Bacteroidota</taxon>
        <taxon>Bacteroidia</taxon>
        <taxon>Bacteroidales</taxon>
        <taxon>Bacteroidaceae</taxon>
        <taxon>Bacteroides</taxon>
    </lineage>
</organism>